<reference evidence="1 2" key="1">
    <citation type="journal article" date="2019" name="Nat. Ecol. Evol.">
        <title>Megaphylogeny resolves global patterns of mushroom evolution.</title>
        <authorList>
            <person name="Varga T."/>
            <person name="Krizsan K."/>
            <person name="Foldi C."/>
            <person name="Dima B."/>
            <person name="Sanchez-Garcia M."/>
            <person name="Sanchez-Ramirez S."/>
            <person name="Szollosi G.J."/>
            <person name="Szarkandi J.G."/>
            <person name="Papp V."/>
            <person name="Albert L."/>
            <person name="Andreopoulos W."/>
            <person name="Angelini C."/>
            <person name="Antonin V."/>
            <person name="Barry K.W."/>
            <person name="Bougher N.L."/>
            <person name="Buchanan P."/>
            <person name="Buyck B."/>
            <person name="Bense V."/>
            <person name="Catcheside P."/>
            <person name="Chovatia M."/>
            <person name="Cooper J."/>
            <person name="Damon W."/>
            <person name="Desjardin D."/>
            <person name="Finy P."/>
            <person name="Geml J."/>
            <person name="Haridas S."/>
            <person name="Hughes K."/>
            <person name="Justo A."/>
            <person name="Karasinski D."/>
            <person name="Kautmanova I."/>
            <person name="Kiss B."/>
            <person name="Kocsube S."/>
            <person name="Kotiranta H."/>
            <person name="LaButti K.M."/>
            <person name="Lechner B.E."/>
            <person name="Liimatainen K."/>
            <person name="Lipzen A."/>
            <person name="Lukacs Z."/>
            <person name="Mihaltcheva S."/>
            <person name="Morgado L.N."/>
            <person name="Niskanen T."/>
            <person name="Noordeloos M.E."/>
            <person name="Ohm R.A."/>
            <person name="Ortiz-Santana B."/>
            <person name="Ovrebo C."/>
            <person name="Racz N."/>
            <person name="Riley R."/>
            <person name="Savchenko A."/>
            <person name="Shiryaev A."/>
            <person name="Soop K."/>
            <person name="Spirin V."/>
            <person name="Szebenyi C."/>
            <person name="Tomsovsky M."/>
            <person name="Tulloss R.E."/>
            <person name="Uehling J."/>
            <person name="Grigoriev I.V."/>
            <person name="Vagvolgyi C."/>
            <person name="Papp T."/>
            <person name="Martin F.M."/>
            <person name="Miettinen O."/>
            <person name="Hibbett D.S."/>
            <person name="Nagy L.G."/>
        </authorList>
    </citation>
    <scope>NUCLEOTIDE SEQUENCE [LARGE SCALE GENOMIC DNA]</scope>
    <source>
        <strain evidence="1 2">NL-1719</strain>
    </source>
</reference>
<gene>
    <name evidence="1" type="ORF">BDN72DRAFT_864350</name>
</gene>
<accession>A0ACD3A4C2</accession>
<evidence type="ECO:0000313" key="2">
    <source>
        <dbReference type="Proteomes" id="UP000308600"/>
    </source>
</evidence>
<proteinExistence type="predicted"/>
<dbReference type="Proteomes" id="UP000308600">
    <property type="component" value="Unassembled WGS sequence"/>
</dbReference>
<dbReference type="EMBL" id="ML208774">
    <property type="protein sequence ID" value="TFK60447.1"/>
    <property type="molecule type" value="Genomic_DNA"/>
</dbReference>
<protein>
    <submittedName>
        <fullName evidence="1">Uncharacterized protein</fullName>
    </submittedName>
</protein>
<keyword evidence="2" id="KW-1185">Reference proteome</keyword>
<evidence type="ECO:0000313" key="1">
    <source>
        <dbReference type="EMBL" id="TFK60447.1"/>
    </source>
</evidence>
<sequence>MWDIRPFVNPGLRIENSAIDVEELEASPGLGGVQTANFSIRINQVRAGRIGTPNLSAAASRLSSPTVRRTISTSLYQAQQDALAQLGLGKMLKSFVYLPMAQLRRIFKTMNMAQVTSNFHQYDRDADDESEEPLKCDSREAFVASKMIRIKGETYVNPEVPPNGLKDAQKPTAYSCYLLRSAPTPIAPAPPPKEHRLVEYDTSKSASPVSTVTVHPPIASPREGQKLSRSIGEVEVDSSEDEPLIKRSCYRRSNDERDEEQVEEPADDEERVEEPADDDDDEGMVGVDEAPAACGAKSGGSNFSEGASSNSEEDELDERSDSSASGIRWKGNREDRRKAEEMYQTYLESNNILFSAYKTLNDELKQKFEAENPRESIPLPSCLCKVLRDDMSFLPEAACASAELTMEILLGDNDKVKCLTHWWRRRSSSNLAKDCVGAYKDGVEVVDCGCSVDVMLWEFFLLKTFKLAPPHTAFPLLPYNSRDGMTAAIMELLGITRTQELFNSNGTGWHDPQHQKNLKKQRLASLMADLGQDGDIKGKKEESPGPLDNVASSSSAPVRPGASSLSRSARSVVPPEAPPSTPIRKKLRSAKAMDKRKAG</sequence>
<name>A0ACD3A4C2_9AGAR</name>
<organism evidence="1 2">
    <name type="scientific">Pluteus cervinus</name>
    <dbReference type="NCBI Taxonomy" id="181527"/>
    <lineage>
        <taxon>Eukaryota</taxon>
        <taxon>Fungi</taxon>
        <taxon>Dikarya</taxon>
        <taxon>Basidiomycota</taxon>
        <taxon>Agaricomycotina</taxon>
        <taxon>Agaricomycetes</taxon>
        <taxon>Agaricomycetidae</taxon>
        <taxon>Agaricales</taxon>
        <taxon>Pluteineae</taxon>
        <taxon>Pluteaceae</taxon>
        <taxon>Pluteus</taxon>
    </lineage>
</organism>